<sequence length="69" mass="8319">MNEWIKEILTQALEIKNLTHRLEVQTQRLAESEEEVGHLKKKLEESEKMIIALRYDRNFWRDEHGRGSN</sequence>
<accession>A0A6M3LXX4</accession>
<dbReference type="EMBL" id="MT143525">
    <property type="protein sequence ID" value="QJA97791.1"/>
    <property type="molecule type" value="Genomic_DNA"/>
</dbReference>
<evidence type="ECO:0000256" key="1">
    <source>
        <dbReference type="SAM" id="Coils"/>
    </source>
</evidence>
<keyword evidence="1" id="KW-0175">Coiled coil</keyword>
<feature type="coiled-coil region" evidence="1">
    <location>
        <begin position="15"/>
        <end position="49"/>
    </location>
</feature>
<gene>
    <name evidence="2" type="ORF">MM415B05956_0008</name>
</gene>
<proteinExistence type="predicted"/>
<dbReference type="AlphaFoldDB" id="A0A6M3LXX4"/>
<reference evidence="2" key="1">
    <citation type="submission" date="2020-03" db="EMBL/GenBank/DDBJ databases">
        <title>The deep terrestrial virosphere.</title>
        <authorList>
            <person name="Holmfeldt K."/>
            <person name="Nilsson E."/>
            <person name="Simone D."/>
            <person name="Lopez-Fernandez M."/>
            <person name="Wu X."/>
            <person name="de Brujin I."/>
            <person name="Lundin D."/>
            <person name="Andersson A."/>
            <person name="Bertilsson S."/>
            <person name="Dopson M."/>
        </authorList>
    </citation>
    <scope>NUCLEOTIDE SEQUENCE</scope>
    <source>
        <strain evidence="2">MM415B05956</strain>
    </source>
</reference>
<name>A0A6M3LXX4_9ZZZZ</name>
<evidence type="ECO:0000313" key="2">
    <source>
        <dbReference type="EMBL" id="QJA97791.1"/>
    </source>
</evidence>
<protein>
    <submittedName>
        <fullName evidence="2">Uncharacterized protein</fullName>
    </submittedName>
</protein>
<organism evidence="2">
    <name type="scientific">viral metagenome</name>
    <dbReference type="NCBI Taxonomy" id="1070528"/>
    <lineage>
        <taxon>unclassified sequences</taxon>
        <taxon>metagenomes</taxon>
        <taxon>organismal metagenomes</taxon>
    </lineage>
</organism>